<dbReference type="Pfam" id="PF08811">
    <property type="entry name" value="DUF1800"/>
    <property type="match status" value="1"/>
</dbReference>
<dbReference type="AlphaFoldDB" id="A0A5C1E7Q5"/>
<organism evidence="1 2">
    <name type="scientific">Oryzomicrobium terrae</name>
    <dbReference type="NCBI Taxonomy" id="1735038"/>
    <lineage>
        <taxon>Bacteria</taxon>
        <taxon>Pseudomonadati</taxon>
        <taxon>Pseudomonadota</taxon>
        <taxon>Betaproteobacteria</taxon>
        <taxon>Rhodocyclales</taxon>
        <taxon>Rhodocyclaceae</taxon>
        <taxon>Oryzomicrobium</taxon>
    </lineage>
</organism>
<dbReference type="RefSeq" id="WP_223116019.1">
    <property type="nucleotide sequence ID" value="NZ_CP022579.1"/>
</dbReference>
<evidence type="ECO:0000313" key="1">
    <source>
        <dbReference type="EMBL" id="QEL64903.1"/>
    </source>
</evidence>
<gene>
    <name evidence="1" type="ORF">OTERR_14270</name>
</gene>
<dbReference type="InterPro" id="IPR006311">
    <property type="entry name" value="TAT_signal"/>
</dbReference>
<dbReference type="EMBL" id="CP022579">
    <property type="protein sequence ID" value="QEL64903.1"/>
    <property type="molecule type" value="Genomic_DNA"/>
</dbReference>
<proteinExistence type="predicted"/>
<dbReference type="PROSITE" id="PS51318">
    <property type="entry name" value="TAT"/>
    <property type="match status" value="1"/>
</dbReference>
<evidence type="ECO:0008006" key="3">
    <source>
        <dbReference type="Google" id="ProtNLM"/>
    </source>
</evidence>
<dbReference type="InterPro" id="IPR014917">
    <property type="entry name" value="DUF1800"/>
</dbReference>
<dbReference type="KEGG" id="otr:OTERR_14270"/>
<sequence>MSASGMSAKRCAVGAHVSRRRWLQRAGAGVLGLTLALSLTRSISGAWAAERREAGAPLGIAGARHLLARTGFGGRPADVAAYAKLTRLAAVERLLADTPTSPLRAPPAAALDYFSPQRLKEMREEDRKAFQQERFRVGAELRAWWLQEMVEAEAPRALVERLTLFWHNHFVSSDQKVHAHALMARQNLLLRENALGNFADLLHAVGKDPAMLVYLDGAQNRRENPNENFAREVMELFTLGRGHYQETDIREAARAFTGWSLEPDSGAFRWRPAFHDTGSKTVLGRSGNFNGDQVLDILLAQPACADFIAAKLWQEFVAPPRDDPAEAREIQRLAEVLRRSGYDLRQTLRALLLSEAFWAPRNRGVLVKSPVDLVVGTVRSLDVTVPDALPLAFIVRNLGQDLFAPPNVRGWSGGEAWINSSTLLARKAFLERLLRGEDYVEPLRRFDGQDARFDEATPLMKRRTAQLREAFGQVGGRMDGEARFRLVAAWSAIRVDSRRLLTRFPERAQLEAALLALPPVNAAAAGTMTGDGPGLALIRTLALDPAYQLT</sequence>
<reference evidence="1 2" key="1">
    <citation type="submission" date="2017-07" db="EMBL/GenBank/DDBJ databases">
        <title>Complete genome sequence of Oryzomicrobium terrae TPP412.</title>
        <authorList>
            <person name="Chiu L.-W."/>
            <person name="Lo K.-J."/>
            <person name="Tsai Y.-M."/>
            <person name="Lin S.-S."/>
            <person name="Kuo C.-H."/>
            <person name="Liu C.-T."/>
        </authorList>
    </citation>
    <scope>NUCLEOTIDE SEQUENCE [LARGE SCALE GENOMIC DNA]</scope>
    <source>
        <strain evidence="1 2">TPP412</strain>
    </source>
</reference>
<accession>A0A5C1E7Q5</accession>
<keyword evidence="2" id="KW-1185">Reference proteome</keyword>
<evidence type="ECO:0000313" key="2">
    <source>
        <dbReference type="Proteomes" id="UP000323671"/>
    </source>
</evidence>
<protein>
    <recommendedName>
        <fullName evidence="3">DUF1800 domain-containing protein</fullName>
    </recommendedName>
</protein>
<name>A0A5C1E7Q5_9RHOO</name>
<dbReference type="Proteomes" id="UP000323671">
    <property type="component" value="Chromosome"/>
</dbReference>